<reference evidence="3" key="1">
    <citation type="submission" date="2016-10" db="EMBL/GenBank/DDBJ databases">
        <authorList>
            <person name="Varghese N."/>
            <person name="Submissions S."/>
        </authorList>
    </citation>
    <scope>NUCLEOTIDE SEQUENCE [LARGE SCALE GENOMIC DNA]</scope>
    <source>
        <strain evidence="3">S7</strain>
    </source>
</reference>
<accession>A0A1I5Y842</accession>
<evidence type="ECO:0000313" key="2">
    <source>
        <dbReference type="EMBL" id="SFQ40087.1"/>
    </source>
</evidence>
<keyword evidence="1" id="KW-1133">Transmembrane helix</keyword>
<feature type="transmembrane region" description="Helical" evidence="1">
    <location>
        <begin position="221"/>
        <end position="239"/>
    </location>
</feature>
<keyword evidence="1" id="KW-0812">Transmembrane</keyword>
<proteinExistence type="predicted"/>
<evidence type="ECO:0000256" key="1">
    <source>
        <dbReference type="SAM" id="Phobius"/>
    </source>
</evidence>
<name>A0A1I5Y842_9BACI</name>
<keyword evidence="3" id="KW-1185">Reference proteome</keyword>
<protein>
    <submittedName>
        <fullName evidence="2">Uncharacterized protein</fullName>
    </submittedName>
</protein>
<feature type="transmembrane region" description="Helical" evidence="1">
    <location>
        <begin position="159"/>
        <end position="179"/>
    </location>
</feature>
<organism evidence="2 3">
    <name type="scientific">Salibacterium halotolerans</name>
    <dbReference type="NCBI Taxonomy" id="1884432"/>
    <lineage>
        <taxon>Bacteria</taxon>
        <taxon>Bacillati</taxon>
        <taxon>Bacillota</taxon>
        <taxon>Bacilli</taxon>
        <taxon>Bacillales</taxon>
        <taxon>Bacillaceae</taxon>
    </lineage>
</organism>
<gene>
    <name evidence="2" type="ORF">SAMN05518683_1379</name>
</gene>
<dbReference type="AlphaFoldDB" id="A0A1I5Y842"/>
<feature type="transmembrane region" description="Helical" evidence="1">
    <location>
        <begin position="87"/>
        <end position="107"/>
    </location>
</feature>
<dbReference type="EMBL" id="FOXD01000037">
    <property type="protein sequence ID" value="SFQ40087.1"/>
    <property type="molecule type" value="Genomic_DNA"/>
</dbReference>
<dbReference type="RefSeq" id="WP_093339734.1">
    <property type="nucleotide sequence ID" value="NZ_FOXD01000037.1"/>
</dbReference>
<dbReference type="Proteomes" id="UP000198892">
    <property type="component" value="Unassembled WGS sequence"/>
</dbReference>
<feature type="transmembrane region" description="Helical" evidence="1">
    <location>
        <begin position="57"/>
        <end position="75"/>
    </location>
</feature>
<keyword evidence="1" id="KW-0472">Membrane</keyword>
<feature type="transmembrane region" description="Helical" evidence="1">
    <location>
        <begin position="128"/>
        <end position="153"/>
    </location>
</feature>
<dbReference type="OrthoDB" id="1911369at2"/>
<feature type="transmembrane region" description="Helical" evidence="1">
    <location>
        <begin position="191"/>
        <end position="209"/>
    </location>
</feature>
<evidence type="ECO:0000313" key="3">
    <source>
        <dbReference type="Proteomes" id="UP000198892"/>
    </source>
</evidence>
<dbReference type="STRING" id="1884432.SAMN05518683_1379"/>
<sequence>MSKKRQAVPYPDEREMEHEIDTILSKGLHPAPSFGHYLLAMYRQVGFRYIFRDATEIVFSLVLAIIVLAAMGIAAQNYTAFPPDNLYTWIFGWSPALYMVVAYFFFMNKDHHPSYEIEMTCKYNVYQLAAFRMLIFSLAAMMINGVILFFIAGEYQLNFYFAFILSTTSLFLFATLFLYIQLKRNSRFSKLVVMAGWGVINMILSFVSSEMYQNILQHIPFYVYGIMTAGGFLLFYKHLKKLTMYTRAKGVV</sequence>